<sequence length="237" mass="26693">VRGSAGRQLLLRKLAAWPFSQGMHAVCRLGHVKTLRRESRFLFVALTYPALVHWLSVLQAQSIRVQGVYTQALCLVCWLPATLQVMRGLCVQYMAQQVRISYIYQQRLFFSRLISLPSDTLSTPEDFVNRIVYEVAQIRMTLIHQHWLQEADVLSFVWLGQVPVDLPLLKAQLPAGCIWAEDSGVAGHFSGSDLPSGLHAMEWAAIQPILKGRPLPNLAPEAVLLLDSSARIKRHLH</sequence>
<organism evidence="1 2">
    <name type="scientific">Ricinus communis</name>
    <name type="common">Castor bean</name>
    <dbReference type="NCBI Taxonomy" id="3988"/>
    <lineage>
        <taxon>Eukaryota</taxon>
        <taxon>Viridiplantae</taxon>
        <taxon>Streptophyta</taxon>
        <taxon>Embryophyta</taxon>
        <taxon>Tracheophyta</taxon>
        <taxon>Spermatophyta</taxon>
        <taxon>Magnoliopsida</taxon>
        <taxon>eudicotyledons</taxon>
        <taxon>Gunneridae</taxon>
        <taxon>Pentapetalae</taxon>
        <taxon>rosids</taxon>
        <taxon>fabids</taxon>
        <taxon>Malpighiales</taxon>
        <taxon>Euphorbiaceae</taxon>
        <taxon>Acalyphoideae</taxon>
        <taxon>Acalypheae</taxon>
        <taxon>Ricinus</taxon>
    </lineage>
</organism>
<keyword evidence="2" id="KW-1185">Reference proteome</keyword>
<gene>
    <name evidence="1" type="ORF">RCOM_1846810</name>
</gene>
<dbReference type="EMBL" id="EQ978379">
    <property type="protein sequence ID" value="EEF26009.1"/>
    <property type="molecule type" value="Genomic_DNA"/>
</dbReference>
<name>B9TDQ6_RICCO</name>
<proteinExistence type="predicted"/>
<dbReference type="Proteomes" id="UP000008311">
    <property type="component" value="Unassembled WGS sequence"/>
</dbReference>
<evidence type="ECO:0000313" key="1">
    <source>
        <dbReference type="EMBL" id="EEF26009.1"/>
    </source>
</evidence>
<reference evidence="2" key="1">
    <citation type="journal article" date="2010" name="Nat. Biotechnol.">
        <title>Draft genome sequence of the oilseed species Ricinus communis.</title>
        <authorList>
            <person name="Chan A.P."/>
            <person name="Crabtree J."/>
            <person name="Zhao Q."/>
            <person name="Lorenzi H."/>
            <person name="Orvis J."/>
            <person name="Puiu D."/>
            <person name="Melake-Berhan A."/>
            <person name="Jones K.M."/>
            <person name="Redman J."/>
            <person name="Chen G."/>
            <person name="Cahoon E.B."/>
            <person name="Gedil M."/>
            <person name="Stanke M."/>
            <person name="Haas B.J."/>
            <person name="Wortman J.R."/>
            <person name="Fraser-Liggett C.M."/>
            <person name="Ravel J."/>
            <person name="Rabinowicz P.D."/>
        </authorList>
    </citation>
    <scope>NUCLEOTIDE SEQUENCE [LARGE SCALE GENOMIC DNA]</scope>
    <source>
        <strain evidence="2">cv. Hale</strain>
    </source>
</reference>
<dbReference type="InParanoid" id="B9TDQ6"/>
<protein>
    <submittedName>
        <fullName evidence="1">Uncharacterized protein</fullName>
    </submittedName>
</protein>
<feature type="non-terminal residue" evidence="1">
    <location>
        <position position="1"/>
    </location>
</feature>
<dbReference type="AlphaFoldDB" id="B9TDQ6"/>
<evidence type="ECO:0000313" key="2">
    <source>
        <dbReference type="Proteomes" id="UP000008311"/>
    </source>
</evidence>
<accession>B9TDQ6</accession>